<evidence type="ECO:0000256" key="5">
    <source>
        <dbReference type="ARBA" id="ARBA00022989"/>
    </source>
</evidence>
<dbReference type="RefSeq" id="WP_114359033.1">
    <property type="nucleotide sequence ID" value="NZ_QRDT01000015.1"/>
</dbReference>
<evidence type="ECO:0000256" key="4">
    <source>
        <dbReference type="ARBA" id="ARBA00022692"/>
    </source>
</evidence>
<dbReference type="PANTHER" id="PTHR38596:SF1">
    <property type="entry name" value="UPF0114 PROTEIN YQHA"/>
    <property type="match status" value="1"/>
</dbReference>
<keyword evidence="11" id="KW-1185">Reference proteome</keyword>
<evidence type="ECO:0000256" key="1">
    <source>
        <dbReference type="ARBA" id="ARBA00004651"/>
    </source>
</evidence>
<sequence>MTDQPPSPTPTSAAKRVERGFETVLFNSRWLMAPFYFGLVISLLVLLYKFVVLLGELILHATLAKESDIILGVLSLIDVSLTGNLVLIVVFSGYENFVSRIDPGDHPDWPEWMTRVDFAGLKQKLLASIVAISAIQVLKAFMNLDTGYDTTKLAWLVGIHLVFVVSTLIMALSDRWGGHAGDKGGH</sequence>
<protein>
    <recommendedName>
        <fullName evidence="7">UPF0114 protein BJ125_115132</fullName>
    </recommendedName>
</protein>
<dbReference type="GO" id="GO:0005886">
    <property type="term" value="C:plasma membrane"/>
    <property type="evidence" value="ECO:0007669"/>
    <property type="project" value="UniProtKB-SubCell"/>
</dbReference>
<dbReference type="EMBL" id="UFQQ01000015">
    <property type="protein sequence ID" value="SSW92022.1"/>
    <property type="molecule type" value="Genomic_DNA"/>
</dbReference>
<reference evidence="8 11" key="2">
    <citation type="submission" date="2018-07" db="EMBL/GenBank/DDBJ databases">
        <title>Genomic Encyclopedia of Archaeal and Bacterial Type Strains, Phase II (KMG-II): from individual species to whole genera.</title>
        <authorList>
            <person name="Goeker M."/>
        </authorList>
    </citation>
    <scope>NUCLEOTIDE SEQUENCE [LARGE SCALE GENOMIC DNA]</scope>
    <source>
        <strain evidence="8 11">JA575</strain>
    </source>
</reference>
<gene>
    <name evidence="8" type="ORF">BJ125_115132</name>
    <name evidence="9" type="ORF">SAMN05892882_115132</name>
</gene>
<evidence type="ECO:0000256" key="2">
    <source>
        <dbReference type="ARBA" id="ARBA00005774"/>
    </source>
</evidence>
<feature type="transmembrane region" description="Helical" evidence="7">
    <location>
        <begin position="125"/>
        <end position="141"/>
    </location>
</feature>
<evidence type="ECO:0000313" key="11">
    <source>
        <dbReference type="Proteomes" id="UP000256343"/>
    </source>
</evidence>
<evidence type="ECO:0000256" key="6">
    <source>
        <dbReference type="ARBA" id="ARBA00023136"/>
    </source>
</evidence>
<comment type="similarity">
    <text evidence="2 7">Belongs to the UPF0114 family.</text>
</comment>
<dbReference type="InterPro" id="IPR020761">
    <property type="entry name" value="UPF0114_bac"/>
</dbReference>
<dbReference type="NCBIfam" id="TIGR00645">
    <property type="entry name" value="HI0507"/>
    <property type="match status" value="1"/>
</dbReference>
<keyword evidence="3 7" id="KW-1003">Cell membrane</keyword>
<dbReference type="Pfam" id="PF03350">
    <property type="entry name" value="UPF0114"/>
    <property type="match status" value="1"/>
</dbReference>
<dbReference type="Proteomes" id="UP000252631">
    <property type="component" value="Unassembled WGS sequence"/>
</dbReference>
<dbReference type="InterPro" id="IPR005134">
    <property type="entry name" value="UPF0114"/>
</dbReference>
<organism evidence="9 10">
    <name type="scientific">Rhodopseudomonas pentothenatexigens</name>
    <dbReference type="NCBI Taxonomy" id="999699"/>
    <lineage>
        <taxon>Bacteria</taxon>
        <taxon>Pseudomonadati</taxon>
        <taxon>Pseudomonadota</taxon>
        <taxon>Alphaproteobacteria</taxon>
        <taxon>Hyphomicrobiales</taxon>
        <taxon>Nitrobacteraceae</taxon>
        <taxon>Rhodopseudomonas</taxon>
    </lineage>
</organism>
<evidence type="ECO:0000313" key="10">
    <source>
        <dbReference type="Proteomes" id="UP000252631"/>
    </source>
</evidence>
<reference evidence="9 10" key="1">
    <citation type="submission" date="2017-08" db="EMBL/GenBank/DDBJ databases">
        <authorList>
            <person name="de Groot N.N."/>
        </authorList>
    </citation>
    <scope>NUCLEOTIDE SEQUENCE [LARGE SCALE GENOMIC DNA]</scope>
    <source>
        <strain evidence="9 10">JA575</strain>
    </source>
</reference>
<feature type="transmembrane region" description="Helical" evidence="7">
    <location>
        <begin position="35"/>
        <end position="59"/>
    </location>
</feature>
<dbReference type="Proteomes" id="UP000256343">
    <property type="component" value="Unassembled WGS sequence"/>
</dbReference>
<evidence type="ECO:0000313" key="8">
    <source>
        <dbReference type="EMBL" id="RED31369.1"/>
    </source>
</evidence>
<keyword evidence="6 7" id="KW-0472">Membrane</keyword>
<dbReference type="OrthoDB" id="9783569at2"/>
<evidence type="ECO:0000313" key="9">
    <source>
        <dbReference type="EMBL" id="SSW92022.1"/>
    </source>
</evidence>
<evidence type="ECO:0000256" key="3">
    <source>
        <dbReference type="ARBA" id="ARBA00022475"/>
    </source>
</evidence>
<proteinExistence type="inferred from homology"/>
<dbReference type="HAMAP" id="MF_00143">
    <property type="entry name" value="UPF0114"/>
    <property type="match status" value="1"/>
</dbReference>
<keyword evidence="4 7" id="KW-0812">Transmembrane</keyword>
<comment type="subcellular location">
    <subcellularLocation>
        <location evidence="1 7">Cell membrane</location>
        <topology evidence="1 7">Multi-pass membrane protein</topology>
    </subcellularLocation>
</comment>
<feature type="transmembrane region" description="Helical" evidence="7">
    <location>
        <begin position="71"/>
        <end position="94"/>
    </location>
</feature>
<dbReference type="EMBL" id="QRDT01000015">
    <property type="protein sequence ID" value="RED31369.1"/>
    <property type="molecule type" value="Genomic_DNA"/>
</dbReference>
<dbReference type="PANTHER" id="PTHR38596">
    <property type="entry name" value="UPF0114 PROTEIN YQHA"/>
    <property type="match status" value="1"/>
</dbReference>
<dbReference type="AlphaFoldDB" id="A0A336JR07"/>
<name>A0A336JR07_9BRAD</name>
<keyword evidence="5 7" id="KW-1133">Transmembrane helix</keyword>
<accession>A0A336JR07</accession>
<feature type="transmembrane region" description="Helical" evidence="7">
    <location>
        <begin position="153"/>
        <end position="172"/>
    </location>
</feature>
<evidence type="ECO:0000256" key="7">
    <source>
        <dbReference type="HAMAP-Rule" id="MF_00143"/>
    </source>
</evidence>